<organism evidence="2 3">
    <name type="scientific">Candidatus Segetimicrobium genomatis</name>
    <dbReference type="NCBI Taxonomy" id="2569760"/>
    <lineage>
        <taxon>Bacteria</taxon>
        <taxon>Bacillati</taxon>
        <taxon>Candidatus Sysuimicrobiota</taxon>
        <taxon>Candidatus Sysuimicrobiia</taxon>
        <taxon>Candidatus Sysuimicrobiales</taxon>
        <taxon>Candidatus Segetimicrobiaceae</taxon>
        <taxon>Candidatus Segetimicrobium</taxon>
    </lineage>
</organism>
<sequence length="213" mass="23138">MIERAGMKRVSGAAGYLLVDVIVGLALFAFVLLAIYHLYGPTFALSQSINDRLAAQQDTRLALDRVARALHETTSAYGRLRVYPADAGCAGAFEGCIAFVTARDTNCTGTFQLIDGAPNWQATLYLWRDTQANELRLRCDPSTTFPVTKWPPPALEPYAVIGTHVAAISISLLPADSPHPTAVAIALQEQSPTSTRRSPASFFNETVFLPQNR</sequence>
<accession>A0A537JX83</accession>
<keyword evidence="1" id="KW-0472">Membrane</keyword>
<evidence type="ECO:0000313" key="3">
    <source>
        <dbReference type="Proteomes" id="UP000318509"/>
    </source>
</evidence>
<evidence type="ECO:0000256" key="1">
    <source>
        <dbReference type="SAM" id="Phobius"/>
    </source>
</evidence>
<keyword evidence="1" id="KW-0812">Transmembrane</keyword>
<comment type="caution">
    <text evidence="2">The sequence shown here is derived from an EMBL/GenBank/DDBJ whole genome shotgun (WGS) entry which is preliminary data.</text>
</comment>
<feature type="transmembrane region" description="Helical" evidence="1">
    <location>
        <begin position="12"/>
        <end position="39"/>
    </location>
</feature>
<gene>
    <name evidence="2" type="ORF">E6H00_13435</name>
</gene>
<evidence type="ECO:0008006" key="4">
    <source>
        <dbReference type="Google" id="ProtNLM"/>
    </source>
</evidence>
<name>A0A537JX83_9BACT</name>
<protein>
    <recommendedName>
        <fullName evidence="4">Prepilin-type N-terminal cleavage/methylation domain-containing protein</fullName>
    </recommendedName>
</protein>
<evidence type="ECO:0000313" key="2">
    <source>
        <dbReference type="EMBL" id="TMI88158.1"/>
    </source>
</evidence>
<dbReference type="AlphaFoldDB" id="A0A537JX83"/>
<dbReference type="Proteomes" id="UP000318509">
    <property type="component" value="Unassembled WGS sequence"/>
</dbReference>
<reference evidence="2 3" key="1">
    <citation type="journal article" date="2019" name="Nat. Microbiol.">
        <title>Mediterranean grassland soil C-N compound turnover is dependent on rainfall and depth, and is mediated by genomically divergent microorganisms.</title>
        <authorList>
            <person name="Diamond S."/>
            <person name="Andeer P.F."/>
            <person name="Li Z."/>
            <person name="Crits-Christoph A."/>
            <person name="Burstein D."/>
            <person name="Anantharaman K."/>
            <person name="Lane K.R."/>
            <person name="Thomas B.C."/>
            <person name="Pan C."/>
            <person name="Northen T.R."/>
            <person name="Banfield J.F."/>
        </authorList>
    </citation>
    <scope>NUCLEOTIDE SEQUENCE [LARGE SCALE GENOMIC DNA]</scope>
    <source>
        <strain evidence="2">NP_3</strain>
    </source>
</reference>
<dbReference type="EMBL" id="VBAK01000144">
    <property type="protein sequence ID" value="TMI88158.1"/>
    <property type="molecule type" value="Genomic_DNA"/>
</dbReference>
<proteinExistence type="predicted"/>
<keyword evidence="1" id="KW-1133">Transmembrane helix</keyword>